<organism evidence="2 3">
    <name type="scientific">Dentiscutata erythropus</name>
    <dbReference type="NCBI Taxonomy" id="1348616"/>
    <lineage>
        <taxon>Eukaryota</taxon>
        <taxon>Fungi</taxon>
        <taxon>Fungi incertae sedis</taxon>
        <taxon>Mucoromycota</taxon>
        <taxon>Glomeromycotina</taxon>
        <taxon>Glomeromycetes</taxon>
        <taxon>Diversisporales</taxon>
        <taxon>Gigasporaceae</taxon>
        <taxon>Dentiscutata</taxon>
    </lineage>
</organism>
<feature type="transmembrane region" description="Helical" evidence="1">
    <location>
        <begin position="24"/>
        <end position="48"/>
    </location>
</feature>
<accession>A0A9N9NEY3</accession>
<evidence type="ECO:0000256" key="1">
    <source>
        <dbReference type="SAM" id="Phobius"/>
    </source>
</evidence>
<keyword evidence="1" id="KW-0472">Membrane</keyword>
<evidence type="ECO:0000313" key="3">
    <source>
        <dbReference type="Proteomes" id="UP000789405"/>
    </source>
</evidence>
<reference evidence="2" key="1">
    <citation type="submission" date="2021-06" db="EMBL/GenBank/DDBJ databases">
        <authorList>
            <person name="Kallberg Y."/>
            <person name="Tangrot J."/>
            <person name="Rosling A."/>
        </authorList>
    </citation>
    <scope>NUCLEOTIDE SEQUENCE</scope>
    <source>
        <strain evidence="2">MA453B</strain>
    </source>
</reference>
<evidence type="ECO:0000313" key="2">
    <source>
        <dbReference type="EMBL" id="CAG8728366.1"/>
    </source>
</evidence>
<name>A0A9N9NEY3_9GLOM</name>
<gene>
    <name evidence="2" type="ORF">DERYTH_LOCUS14904</name>
</gene>
<dbReference type="OrthoDB" id="1699231at2759"/>
<protein>
    <submittedName>
        <fullName evidence="2">1144_t:CDS:1</fullName>
    </submittedName>
</protein>
<dbReference type="AlphaFoldDB" id="A0A9N9NEY3"/>
<keyword evidence="1" id="KW-0812">Transmembrane</keyword>
<dbReference type="Proteomes" id="UP000789405">
    <property type="component" value="Unassembled WGS sequence"/>
</dbReference>
<dbReference type="EMBL" id="CAJVPY010011609">
    <property type="protein sequence ID" value="CAG8728366.1"/>
    <property type="molecule type" value="Genomic_DNA"/>
</dbReference>
<sequence length="67" mass="7036">MTDFAGGLDRKKCKLEQEFGSTAAQASSCLMILSLIAIILPAVFILAINNGNLNSITGNFNSSNGTE</sequence>
<keyword evidence="1" id="KW-1133">Transmembrane helix</keyword>
<comment type="caution">
    <text evidence="2">The sequence shown here is derived from an EMBL/GenBank/DDBJ whole genome shotgun (WGS) entry which is preliminary data.</text>
</comment>
<feature type="non-terminal residue" evidence="2">
    <location>
        <position position="1"/>
    </location>
</feature>
<keyword evidence="3" id="KW-1185">Reference proteome</keyword>
<proteinExistence type="predicted"/>